<gene>
    <name evidence="2" type="ORF">DPPLL_07730</name>
</gene>
<evidence type="ECO:0000256" key="1">
    <source>
        <dbReference type="SAM" id="MobiDB-lite"/>
    </source>
</evidence>
<organism evidence="2 3">
    <name type="scientific">Desulfofustis limnaeus</name>
    <dbReference type="NCBI Taxonomy" id="2740163"/>
    <lineage>
        <taxon>Bacteria</taxon>
        <taxon>Pseudomonadati</taxon>
        <taxon>Thermodesulfobacteriota</taxon>
        <taxon>Desulfobulbia</taxon>
        <taxon>Desulfobulbales</taxon>
        <taxon>Desulfocapsaceae</taxon>
        <taxon>Desulfofustis</taxon>
    </lineage>
</organism>
<dbReference type="EMBL" id="AP025516">
    <property type="protein sequence ID" value="BDD86408.1"/>
    <property type="molecule type" value="Genomic_DNA"/>
</dbReference>
<proteinExistence type="predicted"/>
<name>A0ABM7W6D8_9BACT</name>
<accession>A0ABM7W6D8</accession>
<dbReference type="Proteomes" id="UP000830055">
    <property type="component" value="Chromosome"/>
</dbReference>
<evidence type="ECO:0000313" key="2">
    <source>
        <dbReference type="EMBL" id="BDD86408.1"/>
    </source>
</evidence>
<evidence type="ECO:0000313" key="3">
    <source>
        <dbReference type="Proteomes" id="UP000830055"/>
    </source>
</evidence>
<reference evidence="2 3" key="1">
    <citation type="submission" date="2022-01" db="EMBL/GenBank/DDBJ databases">
        <title>Desulfofustis limnae sp. nov., a novel mesophilic sulfate-reducing bacterium isolated from marsh soil.</title>
        <authorList>
            <person name="Watanabe M."/>
            <person name="Takahashi A."/>
            <person name="Kojima H."/>
            <person name="Fukui M."/>
        </authorList>
    </citation>
    <scope>NUCLEOTIDE SEQUENCE [LARGE SCALE GENOMIC DNA]</scope>
    <source>
        <strain evidence="2 3">PPLL</strain>
    </source>
</reference>
<feature type="compositionally biased region" description="Basic and acidic residues" evidence="1">
    <location>
        <begin position="53"/>
        <end position="70"/>
    </location>
</feature>
<feature type="region of interest" description="Disordered" evidence="1">
    <location>
        <begin position="49"/>
        <end position="70"/>
    </location>
</feature>
<sequence>MLAGADLLNQLEQLGQAAADGQHRIGILAGTTQRHSEAYQVIGMAVGYSPGQQDRRGQAEECSRGPKQGRGDVIDRWIRVFDLGIGDLNEDLASAIEQTHLDVKAPGRHQLVEQADQ</sequence>
<protein>
    <submittedName>
        <fullName evidence="2">Uncharacterized protein</fullName>
    </submittedName>
</protein>
<keyword evidence="3" id="KW-1185">Reference proteome</keyword>